<sequence>MTAQTSRPSPIFPVTPAHPLSPHDRHLRATATATGPLTSRSSLLQIREAVRAERTARLVLLNYEQGRLPFWILLRVSPIFSPHSAAVVHFLVVQVPLFRHRASSPVRDLAFRRCCSKEVLADSFSDFNCRSFCSCYNQLTGSIPTQLGTLRNLRVVALQSNNLTGAIPASLGDLGMLLRLDLSSNKLFGSIPISLADAPSLKVLDVQKNTLSGNVPPFAYFVGVQIEDDYKNEDGPFLSPEKRQLSVVGVVKVAVRSLSMTAGSSKS</sequence>
<dbReference type="FunFam" id="3.80.10.10:FF:000383">
    <property type="entry name" value="Leucine-rich repeat receptor protein kinase EMS1"/>
    <property type="match status" value="1"/>
</dbReference>
<dbReference type="Pfam" id="PF13855">
    <property type="entry name" value="LRR_8"/>
    <property type="match status" value="1"/>
</dbReference>
<dbReference type="Proteomes" id="UP001603857">
    <property type="component" value="Unassembled WGS sequence"/>
</dbReference>
<dbReference type="PANTHER" id="PTHR48009">
    <property type="entry name" value="LEUCINE-RICH REPEAT (LRR) FAMILY PROTEIN"/>
    <property type="match status" value="1"/>
</dbReference>
<keyword evidence="5" id="KW-1185">Reference proteome</keyword>
<evidence type="ECO:0000256" key="1">
    <source>
        <dbReference type="ARBA" id="ARBA00022614"/>
    </source>
</evidence>
<dbReference type="AlphaFoldDB" id="A0ABD1NIJ7"/>
<feature type="region of interest" description="Disordered" evidence="3">
    <location>
        <begin position="1"/>
        <end position="23"/>
    </location>
</feature>
<comment type="caution">
    <text evidence="4">The sequence shown here is derived from an EMBL/GenBank/DDBJ whole genome shotgun (WGS) entry which is preliminary data.</text>
</comment>
<evidence type="ECO:0000313" key="4">
    <source>
        <dbReference type="EMBL" id="KAL2347947.1"/>
    </source>
</evidence>
<dbReference type="InterPro" id="IPR053213">
    <property type="entry name" value="RLP29"/>
</dbReference>
<dbReference type="PANTHER" id="PTHR48009:SF16">
    <property type="entry name" value="LEUCINE-RICH REPEAT-CONTAINING N-TERMINAL PLANT-TYPE DOMAIN-CONTAINING PROTEIN"/>
    <property type="match status" value="1"/>
</dbReference>
<name>A0ABD1NIJ7_9FABA</name>
<dbReference type="Gene3D" id="3.30.450.20">
    <property type="entry name" value="PAS domain"/>
    <property type="match status" value="1"/>
</dbReference>
<dbReference type="InterPro" id="IPR001611">
    <property type="entry name" value="Leu-rich_rpt"/>
</dbReference>
<keyword evidence="2" id="KW-0677">Repeat</keyword>
<keyword evidence="1" id="KW-0433">Leucine-rich repeat</keyword>
<evidence type="ECO:0000256" key="2">
    <source>
        <dbReference type="ARBA" id="ARBA00022737"/>
    </source>
</evidence>
<dbReference type="SUPFAM" id="SSF52058">
    <property type="entry name" value="L domain-like"/>
    <property type="match status" value="1"/>
</dbReference>
<protein>
    <submittedName>
        <fullName evidence="4">Uncharacterized protein</fullName>
    </submittedName>
</protein>
<dbReference type="InterPro" id="IPR032675">
    <property type="entry name" value="LRR_dom_sf"/>
</dbReference>
<dbReference type="Gene3D" id="3.80.10.10">
    <property type="entry name" value="Ribonuclease Inhibitor"/>
    <property type="match status" value="1"/>
</dbReference>
<accession>A0ABD1NIJ7</accession>
<evidence type="ECO:0000256" key="3">
    <source>
        <dbReference type="SAM" id="MobiDB-lite"/>
    </source>
</evidence>
<proteinExistence type="predicted"/>
<dbReference type="EMBL" id="JBGMDY010000001">
    <property type="protein sequence ID" value="KAL2347947.1"/>
    <property type="molecule type" value="Genomic_DNA"/>
</dbReference>
<evidence type="ECO:0000313" key="5">
    <source>
        <dbReference type="Proteomes" id="UP001603857"/>
    </source>
</evidence>
<reference evidence="4 5" key="1">
    <citation type="submission" date="2024-08" db="EMBL/GenBank/DDBJ databases">
        <title>Insights into the chromosomal genome structure of Flemingia macrophylla.</title>
        <authorList>
            <person name="Ding Y."/>
            <person name="Zhao Y."/>
            <person name="Bi W."/>
            <person name="Wu M."/>
            <person name="Zhao G."/>
            <person name="Gong Y."/>
            <person name="Li W."/>
            <person name="Zhang P."/>
        </authorList>
    </citation>
    <scope>NUCLEOTIDE SEQUENCE [LARGE SCALE GENOMIC DNA]</scope>
    <source>
        <strain evidence="4">DYQJB</strain>
        <tissue evidence="4">Leaf</tissue>
    </source>
</reference>
<organism evidence="4 5">
    <name type="scientific">Flemingia macrophylla</name>
    <dbReference type="NCBI Taxonomy" id="520843"/>
    <lineage>
        <taxon>Eukaryota</taxon>
        <taxon>Viridiplantae</taxon>
        <taxon>Streptophyta</taxon>
        <taxon>Embryophyta</taxon>
        <taxon>Tracheophyta</taxon>
        <taxon>Spermatophyta</taxon>
        <taxon>Magnoliopsida</taxon>
        <taxon>eudicotyledons</taxon>
        <taxon>Gunneridae</taxon>
        <taxon>Pentapetalae</taxon>
        <taxon>rosids</taxon>
        <taxon>fabids</taxon>
        <taxon>Fabales</taxon>
        <taxon>Fabaceae</taxon>
        <taxon>Papilionoideae</taxon>
        <taxon>50 kb inversion clade</taxon>
        <taxon>NPAAA clade</taxon>
        <taxon>indigoferoid/millettioid clade</taxon>
        <taxon>Phaseoleae</taxon>
        <taxon>Flemingia</taxon>
    </lineage>
</organism>
<gene>
    <name evidence="4" type="ORF">Fmac_001947</name>
</gene>